<dbReference type="SUPFAM" id="SSF110087">
    <property type="entry name" value="DR1885-like metal-binding protein"/>
    <property type="match status" value="1"/>
</dbReference>
<evidence type="ECO:0000313" key="2">
    <source>
        <dbReference type="EMBL" id="KIC06500.1"/>
    </source>
</evidence>
<organism evidence="2 3">
    <name type="scientific">Morococcus cerebrosus</name>
    <dbReference type="NCBI Taxonomy" id="1056807"/>
    <lineage>
        <taxon>Bacteria</taxon>
        <taxon>Pseudomonadati</taxon>
        <taxon>Pseudomonadota</taxon>
        <taxon>Betaproteobacteria</taxon>
        <taxon>Neisseriales</taxon>
        <taxon>Neisseriaceae</taxon>
        <taxon>Morococcus</taxon>
    </lineage>
</organism>
<reference evidence="2 3" key="1">
    <citation type="submission" date="2014-12" db="EMBL/GenBank/DDBJ databases">
        <title>Genome sequence of Morococcus cerebrosus.</title>
        <authorList>
            <person name="Shin S.-K."/>
            <person name="Yi H."/>
        </authorList>
    </citation>
    <scope>NUCLEOTIDE SEQUENCE [LARGE SCALE GENOMIC DNA]</scope>
    <source>
        <strain evidence="2 3">CIP 81.93</strain>
    </source>
</reference>
<dbReference type="Gene3D" id="2.60.40.1890">
    <property type="entry name" value="PCu(A)C copper chaperone"/>
    <property type="match status" value="1"/>
</dbReference>
<dbReference type="InterPro" id="IPR007410">
    <property type="entry name" value="LpqE-like"/>
</dbReference>
<dbReference type="EMBL" id="JUFZ01000100">
    <property type="protein sequence ID" value="KIC06500.1"/>
    <property type="molecule type" value="Genomic_DNA"/>
</dbReference>
<accession>A0A0C1GIX3</accession>
<sequence length="181" mass="19647">MQCRAESFCRNKTTHFIIKEQYMKKLLATLIAAGLVSTASAAGVHVEDGWARATVEGMKMGGAFMKIHNDEAKQDFLVGGSSPVADRVEVHTHVNDNGVMRMREVKGGVPLAAKGVTELKPGSYHVMFMGLKKPLKEGEKVPVTLKFKNAKPQTVQLEVKTAPQSGMDHGHGHDHGGAHQH</sequence>
<evidence type="ECO:0000313" key="3">
    <source>
        <dbReference type="Proteomes" id="UP000031390"/>
    </source>
</evidence>
<dbReference type="PANTHER" id="PTHR36302:SF1">
    <property type="entry name" value="COPPER CHAPERONE PCU(A)C"/>
    <property type="match status" value="1"/>
</dbReference>
<name>A0A0C1GIX3_9NEIS</name>
<feature type="signal peptide" evidence="1">
    <location>
        <begin position="1"/>
        <end position="41"/>
    </location>
</feature>
<keyword evidence="1" id="KW-0732">Signal</keyword>
<proteinExistence type="predicted"/>
<dbReference type="Proteomes" id="UP000031390">
    <property type="component" value="Unassembled WGS sequence"/>
</dbReference>
<protein>
    <recommendedName>
        <fullName evidence="4">Transporter</fullName>
    </recommendedName>
</protein>
<gene>
    <name evidence="2" type="ORF">MCC93_20630</name>
</gene>
<dbReference type="Pfam" id="PF04314">
    <property type="entry name" value="PCuAC"/>
    <property type="match status" value="1"/>
</dbReference>
<dbReference type="PATRIC" id="fig|1056807.3.peg.1980"/>
<dbReference type="PANTHER" id="PTHR36302">
    <property type="entry name" value="BLR7088 PROTEIN"/>
    <property type="match status" value="1"/>
</dbReference>
<evidence type="ECO:0008006" key="4">
    <source>
        <dbReference type="Google" id="ProtNLM"/>
    </source>
</evidence>
<evidence type="ECO:0000256" key="1">
    <source>
        <dbReference type="SAM" id="SignalP"/>
    </source>
</evidence>
<comment type="caution">
    <text evidence="2">The sequence shown here is derived from an EMBL/GenBank/DDBJ whole genome shotgun (WGS) entry which is preliminary data.</text>
</comment>
<dbReference type="AlphaFoldDB" id="A0A0C1GIX3"/>
<dbReference type="InterPro" id="IPR058248">
    <property type="entry name" value="Lxx211020-like"/>
</dbReference>
<dbReference type="InterPro" id="IPR036182">
    <property type="entry name" value="PCuAC_sf"/>
</dbReference>
<feature type="chain" id="PRO_5002145953" description="Transporter" evidence="1">
    <location>
        <begin position="42"/>
        <end position="181"/>
    </location>
</feature>